<name>Q2W6H7_PARM1</name>
<dbReference type="EMBL" id="AP007255">
    <property type="protein sequence ID" value="BAE50548.1"/>
    <property type="molecule type" value="Genomic_DNA"/>
</dbReference>
<dbReference type="HOGENOM" id="CLU_1946214_0_0_5"/>
<dbReference type="KEGG" id="mag:amb1744"/>
<reference evidence="1 2" key="1">
    <citation type="journal article" date="2005" name="DNA Res.">
        <title>Complete genome sequence of the facultative anaerobic magnetotactic bacterium Magnetospirillum sp. strain AMB-1.</title>
        <authorList>
            <person name="Matsunaga T."/>
            <person name="Okamura Y."/>
            <person name="Fukuda Y."/>
            <person name="Wahyudi A.T."/>
            <person name="Murase Y."/>
            <person name="Takeyama H."/>
        </authorList>
    </citation>
    <scope>NUCLEOTIDE SEQUENCE [LARGE SCALE GENOMIC DNA]</scope>
    <source>
        <strain evidence="2">ATCC 700264 / AMB-1</strain>
    </source>
</reference>
<dbReference type="STRING" id="342108.amb1744"/>
<evidence type="ECO:0008006" key="3">
    <source>
        <dbReference type="Google" id="ProtNLM"/>
    </source>
</evidence>
<keyword evidence="2" id="KW-1185">Reference proteome</keyword>
<sequence>MAQHSRTFPACQACASPADLCASCIAAAEARRDEIDAAVLLAVARHVDDGTDIALDRTCTDLGIDGLTRAHIELELEDHFGRPIPLEADWGTLRGLADQIALQLLPGESGEILTLDTVEAGIPQSEGEG</sequence>
<dbReference type="Proteomes" id="UP000007058">
    <property type="component" value="Chromosome"/>
</dbReference>
<organism evidence="1 2">
    <name type="scientific">Paramagnetospirillum magneticum (strain ATCC 700264 / AMB-1)</name>
    <name type="common">Magnetospirillum magneticum</name>
    <dbReference type="NCBI Taxonomy" id="342108"/>
    <lineage>
        <taxon>Bacteria</taxon>
        <taxon>Pseudomonadati</taxon>
        <taxon>Pseudomonadota</taxon>
        <taxon>Alphaproteobacteria</taxon>
        <taxon>Rhodospirillales</taxon>
        <taxon>Magnetospirillaceae</taxon>
        <taxon>Paramagnetospirillum</taxon>
    </lineage>
</organism>
<evidence type="ECO:0000313" key="2">
    <source>
        <dbReference type="Proteomes" id="UP000007058"/>
    </source>
</evidence>
<dbReference type="SUPFAM" id="SSF47336">
    <property type="entry name" value="ACP-like"/>
    <property type="match status" value="1"/>
</dbReference>
<accession>Q2W6H7</accession>
<proteinExistence type="predicted"/>
<dbReference type="OrthoDB" id="7364540at2"/>
<protein>
    <recommendedName>
        <fullName evidence="3">Acyl carrier protein</fullName>
    </recommendedName>
</protein>
<dbReference type="AlphaFoldDB" id="Q2W6H7"/>
<dbReference type="Gene3D" id="1.10.1200.10">
    <property type="entry name" value="ACP-like"/>
    <property type="match status" value="1"/>
</dbReference>
<evidence type="ECO:0000313" key="1">
    <source>
        <dbReference type="EMBL" id="BAE50548.1"/>
    </source>
</evidence>
<dbReference type="InterPro" id="IPR036736">
    <property type="entry name" value="ACP-like_sf"/>
</dbReference>
<dbReference type="RefSeq" id="WP_011384149.1">
    <property type="nucleotide sequence ID" value="NC_007626.1"/>
</dbReference>
<gene>
    <name evidence="1" type="ordered locus">amb1744</name>
</gene>